<feature type="domain" description="Transketolase-like pyrimidine-binding" evidence="4">
    <location>
        <begin position="19"/>
        <end position="194"/>
    </location>
</feature>
<accession>A0ABR6U7L6</accession>
<dbReference type="SMART" id="SM00861">
    <property type="entry name" value="Transket_pyr"/>
    <property type="match status" value="1"/>
</dbReference>
<evidence type="ECO:0000256" key="1">
    <source>
        <dbReference type="ARBA" id="ARBA00001964"/>
    </source>
</evidence>
<dbReference type="SUPFAM" id="SSF52518">
    <property type="entry name" value="Thiamin diphosphate-binding fold (THDP-binding)"/>
    <property type="match status" value="1"/>
</dbReference>
<keyword evidence="3" id="KW-0786">Thiamine pyrophosphate</keyword>
<organism evidence="5 6">
    <name type="scientific">Nocardioides deserti</name>
    <dbReference type="NCBI Taxonomy" id="1588644"/>
    <lineage>
        <taxon>Bacteria</taxon>
        <taxon>Bacillati</taxon>
        <taxon>Actinomycetota</taxon>
        <taxon>Actinomycetes</taxon>
        <taxon>Propionibacteriales</taxon>
        <taxon>Nocardioidaceae</taxon>
        <taxon>Nocardioides</taxon>
    </lineage>
</organism>
<protein>
    <submittedName>
        <fullName evidence="5">Alpha-ketoacid dehydrogenase subunit beta</fullName>
    </submittedName>
</protein>
<evidence type="ECO:0000259" key="4">
    <source>
        <dbReference type="SMART" id="SM00861"/>
    </source>
</evidence>
<dbReference type="InterPro" id="IPR029061">
    <property type="entry name" value="THDP-binding"/>
</dbReference>
<dbReference type="InterPro" id="IPR009014">
    <property type="entry name" value="Transketo_C/PFOR_II"/>
</dbReference>
<reference evidence="5 6" key="1">
    <citation type="submission" date="2020-08" db="EMBL/GenBank/DDBJ databases">
        <title>novel species in genus Nocardioides.</title>
        <authorList>
            <person name="Zhang G."/>
        </authorList>
    </citation>
    <scope>NUCLEOTIDE SEQUENCE [LARGE SCALE GENOMIC DNA]</scope>
    <source>
        <strain evidence="5 6">SC8A-24</strain>
    </source>
</reference>
<evidence type="ECO:0000313" key="5">
    <source>
        <dbReference type="EMBL" id="MBC2960405.1"/>
    </source>
</evidence>
<dbReference type="Proteomes" id="UP000604001">
    <property type="component" value="Unassembled WGS sequence"/>
</dbReference>
<dbReference type="InterPro" id="IPR005475">
    <property type="entry name" value="Transketolase-like_Pyr-bd"/>
</dbReference>
<comment type="cofactor">
    <cofactor evidence="1">
        <name>thiamine diphosphate</name>
        <dbReference type="ChEBI" id="CHEBI:58937"/>
    </cofactor>
</comment>
<dbReference type="PANTHER" id="PTHR43257:SF2">
    <property type="entry name" value="PYRUVATE DEHYDROGENASE E1 COMPONENT SUBUNIT BETA"/>
    <property type="match status" value="1"/>
</dbReference>
<dbReference type="InterPro" id="IPR033248">
    <property type="entry name" value="Transketolase_C"/>
</dbReference>
<keyword evidence="2" id="KW-0560">Oxidoreductase</keyword>
<dbReference type="NCBIfam" id="NF006667">
    <property type="entry name" value="PRK09212.1"/>
    <property type="match status" value="1"/>
</dbReference>
<dbReference type="Gene3D" id="3.40.50.920">
    <property type="match status" value="1"/>
</dbReference>
<dbReference type="SUPFAM" id="SSF52922">
    <property type="entry name" value="TK C-terminal domain-like"/>
    <property type="match status" value="1"/>
</dbReference>
<dbReference type="Gene3D" id="3.40.50.970">
    <property type="match status" value="1"/>
</dbReference>
<dbReference type="RefSeq" id="WP_186345658.1">
    <property type="nucleotide sequence ID" value="NZ_BMMR01000001.1"/>
</dbReference>
<dbReference type="Pfam" id="PF02780">
    <property type="entry name" value="Transketolase_C"/>
    <property type="match status" value="1"/>
</dbReference>
<name>A0ABR6U7L6_9ACTN</name>
<evidence type="ECO:0000256" key="3">
    <source>
        <dbReference type="ARBA" id="ARBA00023052"/>
    </source>
</evidence>
<keyword evidence="6" id="KW-1185">Reference proteome</keyword>
<gene>
    <name evidence="5" type="ORF">H7344_08875</name>
</gene>
<dbReference type="PANTHER" id="PTHR43257">
    <property type="entry name" value="PYRUVATE DEHYDROGENASE E1 COMPONENT BETA SUBUNIT"/>
    <property type="match status" value="1"/>
</dbReference>
<evidence type="ECO:0000256" key="2">
    <source>
        <dbReference type="ARBA" id="ARBA00023002"/>
    </source>
</evidence>
<dbReference type="EMBL" id="JACMYC010000004">
    <property type="protein sequence ID" value="MBC2960405.1"/>
    <property type="molecule type" value="Genomic_DNA"/>
</dbReference>
<sequence>MTTTSAAATGVAGGTERVIGYSRAINEALAEEMRRDERVWMMGQDIGRLGGVFGLTRGLLDEFGPLRVRDTAINETFIVGGAAGAALAGTIPVVELQFADFLFTAADEIFHKLAKWRYMHGGQFTMPVVVRLPSGVVGGAGAEHSQSLETIAMHVAGLKVAVPATPSDAKGLLKAAIRDPDPVLFFEHKGLYRVKGPVPESDEHVVPFGSARVARPGNDLTVVATGLMVDRAVAAAEQLAPHGIDVEVIDPRTLVPLDIDTIVASVERTHRLMVVHEASRTAGFGAEIATQVQERAFFALDAPVWRVCGTDTPLPQDPELEQACIPSTDEIVAAARALAAI</sequence>
<dbReference type="Pfam" id="PF02779">
    <property type="entry name" value="Transket_pyr"/>
    <property type="match status" value="1"/>
</dbReference>
<comment type="caution">
    <text evidence="5">The sequence shown here is derived from an EMBL/GenBank/DDBJ whole genome shotgun (WGS) entry which is preliminary data.</text>
</comment>
<dbReference type="CDD" id="cd07036">
    <property type="entry name" value="TPP_PYR_E1-PDHc-beta_like"/>
    <property type="match status" value="1"/>
</dbReference>
<proteinExistence type="predicted"/>
<evidence type="ECO:0000313" key="6">
    <source>
        <dbReference type="Proteomes" id="UP000604001"/>
    </source>
</evidence>